<dbReference type="InterPro" id="IPR006311">
    <property type="entry name" value="TAT_signal"/>
</dbReference>
<proteinExistence type="predicted"/>
<dbReference type="EMBL" id="NEVL01000001">
    <property type="protein sequence ID" value="OZI40506.1"/>
    <property type="molecule type" value="Genomic_DNA"/>
</dbReference>
<dbReference type="Gene3D" id="3.10.620.30">
    <property type="match status" value="1"/>
</dbReference>
<comment type="caution">
    <text evidence="3">The sequence shown here is derived from an EMBL/GenBank/DDBJ whole genome shotgun (WGS) entry which is preliminary data.</text>
</comment>
<dbReference type="AlphaFoldDB" id="A0A261SSZ1"/>
<dbReference type="SUPFAM" id="SSF54001">
    <property type="entry name" value="Cysteine proteinases"/>
    <property type="match status" value="1"/>
</dbReference>
<name>A0A261SSZ1_9BORD</name>
<protein>
    <submittedName>
        <fullName evidence="3">Transglutaminase</fullName>
    </submittedName>
</protein>
<evidence type="ECO:0000313" key="4">
    <source>
        <dbReference type="Proteomes" id="UP000217005"/>
    </source>
</evidence>
<reference evidence="3 4" key="1">
    <citation type="submission" date="2017-05" db="EMBL/GenBank/DDBJ databases">
        <title>Complete and WGS of Bordetella genogroups.</title>
        <authorList>
            <person name="Spilker T."/>
            <person name="LiPuma J."/>
        </authorList>
    </citation>
    <scope>NUCLEOTIDE SEQUENCE [LARGE SCALE GENOMIC DNA]</scope>
    <source>
        <strain evidence="3 4">AU17610</strain>
    </source>
</reference>
<dbReference type="PANTHER" id="PTHR38339">
    <property type="entry name" value="TRANSGLUTAMINASE DOMAIN PROTEIN"/>
    <property type="match status" value="1"/>
</dbReference>
<dbReference type="Proteomes" id="UP000217005">
    <property type="component" value="Unassembled WGS sequence"/>
</dbReference>
<accession>A0A261SSZ1</accession>
<dbReference type="RefSeq" id="WP_094824624.1">
    <property type="nucleotide sequence ID" value="NZ_NEVL01000001.1"/>
</dbReference>
<sequence length="369" mass="40214">MDRRQFLHLTSAAGALCATGLGAVARAATGNPLNSSWRSFELTTQVDVLDAGAHPRLWIPVPYATDTDYQRNVKTTWQVEGGGQAALHQGSDHDVQMLGAEWQQAATGPRRITVTSTFETRNRRVDLDAGPSADAPREPRATLAHYLAPTSLLPTDGIVKETADRITRGHQGDMARARAIYQWVVENTCRTAATRGCGIGDVRYMLTANDLNGKCADINSLFVALARASGIPARDAYGLRVADSQLGYKSLGKAGDVTRAQHCRAEFYADGYGWVPVDPADVRKVMLEEPPGELPLGHPQVRAARVMLFGNWEMNWVAYNHGHDVALPGSKQGPVPFLMYPNGETADGRLDSLDPDHFRYRITARPLSA</sequence>
<evidence type="ECO:0000259" key="2">
    <source>
        <dbReference type="SMART" id="SM00460"/>
    </source>
</evidence>
<dbReference type="SMART" id="SM00460">
    <property type="entry name" value="TGc"/>
    <property type="match status" value="1"/>
</dbReference>
<feature type="chain" id="PRO_5012672683" evidence="1">
    <location>
        <begin position="28"/>
        <end position="369"/>
    </location>
</feature>
<dbReference type="InterPro" id="IPR002931">
    <property type="entry name" value="Transglutaminase-like"/>
</dbReference>
<dbReference type="PROSITE" id="PS51318">
    <property type="entry name" value="TAT"/>
    <property type="match status" value="1"/>
</dbReference>
<organism evidence="3 4">
    <name type="scientific">Bordetella genomosp. 1</name>
    <dbReference type="NCBI Taxonomy" id="1395607"/>
    <lineage>
        <taxon>Bacteria</taxon>
        <taxon>Pseudomonadati</taxon>
        <taxon>Pseudomonadota</taxon>
        <taxon>Betaproteobacteria</taxon>
        <taxon>Burkholderiales</taxon>
        <taxon>Alcaligenaceae</taxon>
        <taxon>Bordetella</taxon>
    </lineage>
</organism>
<evidence type="ECO:0000256" key="1">
    <source>
        <dbReference type="SAM" id="SignalP"/>
    </source>
</evidence>
<dbReference type="InterPro" id="IPR038765">
    <property type="entry name" value="Papain-like_cys_pep_sf"/>
</dbReference>
<dbReference type="PANTHER" id="PTHR38339:SF1">
    <property type="entry name" value="TRANSGLUTAMINASE-LIKE DOMAIN-CONTAINING PROTEIN"/>
    <property type="match status" value="1"/>
</dbReference>
<dbReference type="Pfam" id="PF01841">
    <property type="entry name" value="Transglut_core"/>
    <property type="match status" value="1"/>
</dbReference>
<dbReference type="OrthoDB" id="9804872at2"/>
<feature type="signal peptide" evidence="1">
    <location>
        <begin position="1"/>
        <end position="27"/>
    </location>
</feature>
<evidence type="ECO:0000313" key="3">
    <source>
        <dbReference type="EMBL" id="OZI40506.1"/>
    </source>
</evidence>
<gene>
    <name evidence="3" type="ORF">CEG14_01705</name>
</gene>
<keyword evidence="1" id="KW-0732">Signal</keyword>
<feature type="domain" description="Transglutaminase-like" evidence="2">
    <location>
        <begin position="207"/>
        <end position="281"/>
    </location>
</feature>